<gene>
    <name evidence="1" type="ORF">PACLA_8A083974</name>
</gene>
<protein>
    <submittedName>
        <fullName evidence="1">Uncharacterized protein</fullName>
    </submittedName>
</protein>
<accession>A0A7D9EU41</accession>
<reference evidence="1" key="1">
    <citation type="submission" date="2020-04" db="EMBL/GenBank/DDBJ databases">
        <authorList>
            <person name="Alioto T."/>
            <person name="Alioto T."/>
            <person name="Gomez Garrido J."/>
        </authorList>
    </citation>
    <scope>NUCLEOTIDE SEQUENCE</scope>
    <source>
        <strain evidence="1">A484AB</strain>
    </source>
</reference>
<dbReference type="EMBL" id="CACRXK020008664">
    <property type="protein sequence ID" value="CAB4015299.1"/>
    <property type="molecule type" value="Genomic_DNA"/>
</dbReference>
<organism evidence="1 2">
    <name type="scientific">Paramuricea clavata</name>
    <name type="common">Red gorgonian</name>
    <name type="synonym">Violescent sea-whip</name>
    <dbReference type="NCBI Taxonomy" id="317549"/>
    <lineage>
        <taxon>Eukaryota</taxon>
        <taxon>Metazoa</taxon>
        <taxon>Cnidaria</taxon>
        <taxon>Anthozoa</taxon>
        <taxon>Octocorallia</taxon>
        <taxon>Malacalcyonacea</taxon>
        <taxon>Plexauridae</taxon>
        <taxon>Paramuricea</taxon>
    </lineage>
</organism>
<comment type="caution">
    <text evidence="1">The sequence shown here is derived from an EMBL/GenBank/DDBJ whole genome shotgun (WGS) entry which is preliminary data.</text>
</comment>
<dbReference type="Proteomes" id="UP001152795">
    <property type="component" value="Unassembled WGS sequence"/>
</dbReference>
<dbReference type="AlphaFoldDB" id="A0A7D9EU41"/>
<evidence type="ECO:0000313" key="2">
    <source>
        <dbReference type="Proteomes" id="UP001152795"/>
    </source>
</evidence>
<name>A0A7D9EU41_PARCT</name>
<evidence type="ECO:0000313" key="1">
    <source>
        <dbReference type="EMBL" id="CAB4015299.1"/>
    </source>
</evidence>
<dbReference type="OrthoDB" id="2194416at2759"/>
<keyword evidence="2" id="KW-1185">Reference proteome</keyword>
<proteinExistence type="predicted"/>
<sequence length="131" mass="14822">MGVPEKVLNVLSRLMEGRKTRLEVTDKGEVRISRWINIRKGFLQGDSYSPVGFCLTEVPIAMMLEETDGYKMGQPGETDLKKTHCLFIDFIDDLKVYQKNHRKLEIANEMIAKASMDTGACYGMKKCAEAV</sequence>